<evidence type="ECO:0000256" key="1">
    <source>
        <dbReference type="ARBA" id="ARBA00004395"/>
    </source>
</evidence>
<evidence type="ECO:0000256" key="2">
    <source>
        <dbReference type="ARBA" id="ARBA00006419"/>
    </source>
</evidence>
<comment type="subcellular location">
    <subcellularLocation>
        <location evidence="1">Golgi apparatus membrane</location>
        <topology evidence="1">Peripheral membrane protein</topology>
    </subcellularLocation>
</comment>
<evidence type="ECO:0000256" key="5">
    <source>
        <dbReference type="ARBA" id="ARBA00022927"/>
    </source>
</evidence>
<dbReference type="PANTHER" id="PTHR21311:SF0">
    <property type="entry name" value="CONSERVED OLIGOMERIC GOLGI COMPLEX SUBUNIT 8"/>
    <property type="match status" value="1"/>
</dbReference>
<dbReference type="Pfam" id="PF04124">
    <property type="entry name" value="Dor1"/>
    <property type="match status" value="1"/>
</dbReference>
<keyword evidence="4" id="KW-0813">Transport</keyword>
<evidence type="ECO:0000313" key="10">
    <source>
        <dbReference type="EMBL" id="CAK9212729.1"/>
    </source>
</evidence>
<keyword evidence="11" id="KW-1185">Reference proteome</keyword>
<accession>A0ABP0U5S5</accession>
<organism evidence="10 11">
    <name type="scientific">Sphagnum troendelagicum</name>
    <dbReference type="NCBI Taxonomy" id="128251"/>
    <lineage>
        <taxon>Eukaryota</taxon>
        <taxon>Viridiplantae</taxon>
        <taxon>Streptophyta</taxon>
        <taxon>Embryophyta</taxon>
        <taxon>Bryophyta</taxon>
        <taxon>Sphagnophytina</taxon>
        <taxon>Sphagnopsida</taxon>
        <taxon>Sphagnales</taxon>
        <taxon>Sphagnaceae</taxon>
        <taxon>Sphagnum</taxon>
    </lineage>
</organism>
<gene>
    <name evidence="10" type="ORF">CSSPTR1EN2_LOCUS11382</name>
</gene>
<dbReference type="SUPFAM" id="SSF74788">
    <property type="entry name" value="Cullin repeat-like"/>
    <property type="match status" value="1"/>
</dbReference>
<dbReference type="InterPro" id="IPR007255">
    <property type="entry name" value="COG8"/>
</dbReference>
<protein>
    <recommendedName>
        <fullName evidence="3">Conserved oligomeric Golgi complex subunit 8</fullName>
    </recommendedName>
    <alternativeName>
        <fullName evidence="8">Component of oligomeric Golgi complex 8</fullName>
    </alternativeName>
</protein>
<feature type="region of interest" description="Disordered" evidence="9">
    <location>
        <begin position="547"/>
        <end position="598"/>
    </location>
</feature>
<keyword evidence="7" id="KW-0472">Membrane</keyword>
<dbReference type="InterPro" id="IPR016159">
    <property type="entry name" value="Cullin_repeat-like_dom_sf"/>
</dbReference>
<keyword evidence="5" id="KW-0653">Protein transport</keyword>
<reference evidence="10" key="1">
    <citation type="submission" date="2024-02" db="EMBL/GenBank/DDBJ databases">
        <authorList>
            <consortium name="ELIXIR-Norway"/>
            <consortium name="Elixir Norway"/>
        </authorList>
    </citation>
    <scope>NUCLEOTIDE SEQUENCE</scope>
</reference>
<proteinExistence type="inferred from homology"/>
<evidence type="ECO:0000256" key="7">
    <source>
        <dbReference type="ARBA" id="ARBA00023136"/>
    </source>
</evidence>
<comment type="similarity">
    <text evidence="2">Belongs to the COG8 family.</text>
</comment>
<evidence type="ECO:0000256" key="9">
    <source>
        <dbReference type="SAM" id="MobiDB-lite"/>
    </source>
</evidence>
<evidence type="ECO:0000256" key="4">
    <source>
        <dbReference type="ARBA" id="ARBA00022448"/>
    </source>
</evidence>
<dbReference type="EMBL" id="OZ019911">
    <property type="protein sequence ID" value="CAK9212729.1"/>
    <property type="molecule type" value="Genomic_DNA"/>
</dbReference>
<evidence type="ECO:0000256" key="3">
    <source>
        <dbReference type="ARBA" id="ARBA00020983"/>
    </source>
</evidence>
<evidence type="ECO:0000313" key="11">
    <source>
        <dbReference type="Proteomes" id="UP001497512"/>
    </source>
</evidence>
<evidence type="ECO:0000256" key="8">
    <source>
        <dbReference type="ARBA" id="ARBA00031347"/>
    </source>
</evidence>
<feature type="compositionally biased region" description="Polar residues" evidence="9">
    <location>
        <begin position="575"/>
        <end position="584"/>
    </location>
</feature>
<dbReference type="Proteomes" id="UP001497512">
    <property type="component" value="Chromosome 19"/>
</dbReference>
<name>A0ABP0U5S5_9BRYO</name>
<keyword evidence="6" id="KW-0333">Golgi apparatus</keyword>
<sequence length="598" mass="66759">MQWQGIISISSSNGVVTLPLPISSPSQQAYISELLSFSLERLHKEPELLRVDADRIQRQMQEVAVGHYRAFIAAADAVQNISHEITSVDQHLKSLVAEIPKLTSGCNDFIDEAQQILEKKKLNRTLLANHGTLLDLLEIPQLMDTCVRNANYDEALDLEAFVSKLATMHSRLPVIQSLVADVRQTTEALLAQLLQRLQSNIQLPECLRVIGHLRRLATFSEHEMRLQFLKCREVWLKGIIDDLDQSNPYEYLKRMADCHRVHLFDVVMQYRAIFYDDTSGHEENTDGGLLYSWAVHRISTHLHVLQSVLPRITEGPNLAIILEQCMYCGMSLGRVGLDFRGLLPPIFEGAVHDLFIRNMSVALQNFQLVLDSHRWVPLPPVGLGSRASGRDDFSDDMAPPYSLMEHPPLAVFVNGVLAALNELRHCAPISLKGVLASELQQAFQGVANSLLQYNATHILRDSESSLFLALCRAFIEVGCPFLVLCFGRLYPGASSLIQVKDVLEGVQKLLFSSSPPLPKDNGNGNNLRESSTLIKGTINQQLLHQKGIGNGAMNGHDDQKNTRSSADQNDHAENTDPQSNNGITDDSVHNQTFEHDRQ</sequence>
<dbReference type="PANTHER" id="PTHR21311">
    <property type="entry name" value="CONSERVED OLIGOMERIC GOLGI COMPLEX COMPONENT 8"/>
    <property type="match status" value="1"/>
</dbReference>
<evidence type="ECO:0000256" key="6">
    <source>
        <dbReference type="ARBA" id="ARBA00023034"/>
    </source>
</evidence>
<feature type="compositionally biased region" description="Basic and acidic residues" evidence="9">
    <location>
        <begin position="586"/>
        <end position="598"/>
    </location>
</feature>